<sequence length="51" mass="5933">MAYIGIDVSKQKLDCLWVRDLSKGKVKTKVFPNRHQDYPGLLDWLIKQTGE</sequence>
<name>A0A1H0B8X9_9GAMM</name>
<keyword evidence="2" id="KW-1185">Reference proteome</keyword>
<dbReference type="EMBL" id="FNII01000005">
    <property type="protein sequence ID" value="SDN42071.1"/>
    <property type="molecule type" value="Genomic_DNA"/>
</dbReference>
<evidence type="ECO:0000313" key="1">
    <source>
        <dbReference type="EMBL" id="SDN42071.1"/>
    </source>
</evidence>
<dbReference type="Proteomes" id="UP000199677">
    <property type="component" value="Unassembled WGS sequence"/>
</dbReference>
<protein>
    <recommendedName>
        <fullName evidence="3">Transposase</fullName>
    </recommendedName>
</protein>
<proteinExistence type="predicted"/>
<organism evidence="1 2">
    <name type="scientific">Vreelandella arcis</name>
    <dbReference type="NCBI Taxonomy" id="416873"/>
    <lineage>
        <taxon>Bacteria</taxon>
        <taxon>Pseudomonadati</taxon>
        <taxon>Pseudomonadota</taxon>
        <taxon>Gammaproteobacteria</taxon>
        <taxon>Oceanospirillales</taxon>
        <taxon>Halomonadaceae</taxon>
        <taxon>Vreelandella</taxon>
    </lineage>
</organism>
<evidence type="ECO:0008006" key="3">
    <source>
        <dbReference type="Google" id="ProtNLM"/>
    </source>
</evidence>
<feature type="non-terminal residue" evidence="1">
    <location>
        <position position="51"/>
    </location>
</feature>
<gene>
    <name evidence="1" type="ORF">SAMN04487951_1051</name>
</gene>
<reference evidence="2" key="1">
    <citation type="submission" date="2016-10" db="EMBL/GenBank/DDBJ databases">
        <authorList>
            <person name="Varghese N."/>
            <person name="Submissions S."/>
        </authorList>
    </citation>
    <scope>NUCLEOTIDE SEQUENCE [LARGE SCALE GENOMIC DNA]</scope>
    <source>
        <strain evidence="2">CGMCC 1.6494</strain>
    </source>
</reference>
<accession>A0A1H0B8X9</accession>
<evidence type="ECO:0000313" key="2">
    <source>
        <dbReference type="Proteomes" id="UP000199677"/>
    </source>
</evidence>
<dbReference type="AlphaFoldDB" id="A0A1H0B8X9"/>